<feature type="region of interest" description="Disordered" evidence="1">
    <location>
        <begin position="1"/>
        <end position="24"/>
    </location>
</feature>
<protein>
    <submittedName>
        <fullName evidence="2">DFP-domain-containing protein</fullName>
    </submittedName>
</protein>
<feature type="compositionally biased region" description="Polar residues" evidence="1">
    <location>
        <begin position="221"/>
        <end position="230"/>
    </location>
</feature>
<reference evidence="2" key="1">
    <citation type="submission" date="2022-07" db="EMBL/GenBank/DDBJ databases">
        <title>Fungi with potential for degradation of polypropylene.</title>
        <authorList>
            <person name="Gostincar C."/>
        </authorList>
    </citation>
    <scope>NUCLEOTIDE SEQUENCE</scope>
    <source>
        <strain evidence="2">EXF-13308</strain>
    </source>
</reference>
<dbReference type="PANTHER" id="PTHR12290">
    <property type="entry name" value="CORNICHON-RELATED"/>
    <property type="match status" value="1"/>
</dbReference>
<feature type="compositionally biased region" description="Basic and acidic residues" evidence="1">
    <location>
        <begin position="352"/>
        <end position="373"/>
    </location>
</feature>
<accession>A0AA38VNZ2</accession>
<dbReference type="AlphaFoldDB" id="A0AA38VNZ2"/>
<dbReference type="InterPro" id="IPR035929">
    <property type="entry name" value="CoaB-like_sf"/>
</dbReference>
<feature type="region of interest" description="Disordered" evidence="1">
    <location>
        <begin position="348"/>
        <end position="377"/>
    </location>
</feature>
<keyword evidence="3" id="KW-1185">Reference proteome</keyword>
<proteinExistence type="predicted"/>
<evidence type="ECO:0000256" key="1">
    <source>
        <dbReference type="SAM" id="MobiDB-lite"/>
    </source>
</evidence>
<evidence type="ECO:0000313" key="3">
    <source>
        <dbReference type="Proteomes" id="UP001174694"/>
    </source>
</evidence>
<dbReference type="Proteomes" id="UP001174694">
    <property type="component" value="Unassembled WGS sequence"/>
</dbReference>
<name>A0AA38VNZ2_9PEZI</name>
<evidence type="ECO:0000313" key="2">
    <source>
        <dbReference type="EMBL" id="KAJ9155571.1"/>
    </source>
</evidence>
<feature type="region of interest" description="Disordered" evidence="1">
    <location>
        <begin position="219"/>
        <end position="242"/>
    </location>
</feature>
<dbReference type="SUPFAM" id="SSF102645">
    <property type="entry name" value="CoaB-like"/>
    <property type="match status" value="1"/>
</dbReference>
<dbReference type="EMBL" id="JANBVO010000003">
    <property type="protein sequence ID" value="KAJ9155571.1"/>
    <property type="molecule type" value="Genomic_DNA"/>
</dbReference>
<dbReference type="Gene3D" id="3.40.50.10300">
    <property type="entry name" value="CoaB-like"/>
    <property type="match status" value="1"/>
</dbReference>
<comment type="caution">
    <text evidence="2">The sequence shown here is derived from an EMBL/GenBank/DDBJ whole genome shotgun (WGS) entry which is preliminary data.</text>
</comment>
<sequence length="410" mass="45670">MASTGQSEAPAADSTISAEDHYFNSNPPPKGLDKHVALARDFVNFHAAAHRRVCLVTSGGTTVPLEKQTVRFIDNFSAGTRGATSAEYFLEAGYAVIFLHRQFSLLPYSRHYSHATDCFLDFLREGPEGTVVANPQYQDKMLGVLRKYNAARTRNMLLLLPFVTITDYLYELRSVAQLMRPLGPDGLLYLAAAVSDFFVPPDRMAEHKIQSTDVADALRNSGASGSSGTDTPVDEETFDNFDSSPKVARSKRLIVDLDPVPKFLKNLVDGWAPEGMIVSFKLETDPDILVYKAKVSLERYQHHLVIGNLLATRKWEVVFCAPGQPDHWIRVPFLRRKKTISGQEALVGAADRSYHDESPEDREDRPLDPRALPEGEPELEIESLIIPAVEELHDKHIQNSKARTRKGNAA</sequence>
<organism evidence="2 3">
    <name type="scientific">Pleurostoma richardsiae</name>
    <dbReference type="NCBI Taxonomy" id="41990"/>
    <lineage>
        <taxon>Eukaryota</taxon>
        <taxon>Fungi</taxon>
        <taxon>Dikarya</taxon>
        <taxon>Ascomycota</taxon>
        <taxon>Pezizomycotina</taxon>
        <taxon>Sordariomycetes</taxon>
        <taxon>Sordariomycetidae</taxon>
        <taxon>Calosphaeriales</taxon>
        <taxon>Pleurostomataceae</taxon>
        <taxon>Pleurostoma</taxon>
    </lineage>
</organism>
<gene>
    <name evidence="2" type="ORF">NKR23_g1751</name>
</gene>